<dbReference type="Proteomes" id="UP001054252">
    <property type="component" value="Unassembled WGS sequence"/>
</dbReference>
<dbReference type="InterPro" id="IPR004158">
    <property type="entry name" value="DUF247_pln"/>
</dbReference>
<organism evidence="2 3">
    <name type="scientific">Rubroshorea leprosula</name>
    <dbReference type="NCBI Taxonomy" id="152421"/>
    <lineage>
        <taxon>Eukaryota</taxon>
        <taxon>Viridiplantae</taxon>
        <taxon>Streptophyta</taxon>
        <taxon>Embryophyta</taxon>
        <taxon>Tracheophyta</taxon>
        <taxon>Spermatophyta</taxon>
        <taxon>Magnoliopsida</taxon>
        <taxon>eudicotyledons</taxon>
        <taxon>Gunneridae</taxon>
        <taxon>Pentapetalae</taxon>
        <taxon>rosids</taxon>
        <taxon>malvids</taxon>
        <taxon>Malvales</taxon>
        <taxon>Dipterocarpaceae</taxon>
        <taxon>Rubroshorea</taxon>
    </lineage>
</organism>
<dbReference type="PANTHER" id="PTHR31170">
    <property type="entry name" value="BNAC04G53230D PROTEIN"/>
    <property type="match status" value="1"/>
</dbReference>
<dbReference type="EMBL" id="BPVZ01000011">
    <property type="protein sequence ID" value="GKU97480.1"/>
    <property type="molecule type" value="Genomic_DNA"/>
</dbReference>
<dbReference type="PANTHER" id="PTHR31170:SF17">
    <property type="match status" value="1"/>
</dbReference>
<name>A0AAV5IJJ7_9ROSI</name>
<comment type="caution">
    <text evidence="2">The sequence shown here is derived from an EMBL/GenBank/DDBJ whole genome shotgun (WGS) entry which is preliminary data.</text>
</comment>
<keyword evidence="1" id="KW-0472">Membrane</keyword>
<keyword evidence="1" id="KW-0812">Transmembrane</keyword>
<evidence type="ECO:0000313" key="2">
    <source>
        <dbReference type="EMBL" id="GKU97480.1"/>
    </source>
</evidence>
<reference evidence="2 3" key="1">
    <citation type="journal article" date="2021" name="Commun. Biol.">
        <title>The genome of Shorea leprosula (Dipterocarpaceae) highlights the ecological relevance of drought in aseasonal tropical rainforests.</title>
        <authorList>
            <person name="Ng K.K.S."/>
            <person name="Kobayashi M.J."/>
            <person name="Fawcett J.A."/>
            <person name="Hatakeyama M."/>
            <person name="Paape T."/>
            <person name="Ng C.H."/>
            <person name="Ang C.C."/>
            <person name="Tnah L.H."/>
            <person name="Lee C.T."/>
            <person name="Nishiyama T."/>
            <person name="Sese J."/>
            <person name="O'Brien M.J."/>
            <person name="Copetti D."/>
            <person name="Mohd Noor M.I."/>
            <person name="Ong R.C."/>
            <person name="Putra M."/>
            <person name="Sireger I.Z."/>
            <person name="Indrioko S."/>
            <person name="Kosugi Y."/>
            <person name="Izuno A."/>
            <person name="Isagi Y."/>
            <person name="Lee S.L."/>
            <person name="Shimizu K.K."/>
        </authorList>
    </citation>
    <scope>NUCLEOTIDE SEQUENCE [LARGE SCALE GENOMIC DNA]</scope>
    <source>
        <strain evidence="2">214</strain>
    </source>
</reference>
<keyword evidence="3" id="KW-1185">Reference proteome</keyword>
<gene>
    <name evidence="2" type="ORF">SLEP1_g10623</name>
</gene>
<keyword evidence="1" id="KW-1133">Transmembrane helix</keyword>
<dbReference type="AlphaFoldDB" id="A0AAV5IJJ7"/>
<proteinExistence type="predicted"/>
<accession>A0AAV5IJJ7</accession>
<protein>
    <submittedName>
        <fullName evidence="2">Uncharacterized protein</fullName>
    </submittedName>
</protein>
<feature type="transmembrane region" description="Helical" evidence="1">
    <location>
        <begin position="552"/>
        <end position="572"/>
    </location>
</feature>
<evidence type="ECO:0000256" key="1">
    <source>
        <dbReference type="SAM" id="Phobius"/>
    </source>
</evidence>
<dbReference type="Pfam" id="PF03140">
    <property type="entry name" value="DUF247"/>
    <property type="match status" value="1"/>
</dbReference>
<evidence type="ECO:0000313" key="3">
    <source>
        <dbReference type="Proteomes" id="UP001054252"/>
    </source>
</evidence>
<sequence length="574" mass="67651">MEITEENGQMEVNNGALLTPYESLINVDDLITMVGKPSIFEIPKTLYRHNKTAYLPNAFSFGPLHYRKPDLQATQALKFTVLRDKLSRCNDPKAKLAELERAVCERLLEVRQCYAKQLEERVDENKFVEIDDDKFAKILVLDGCFIIELFFNEYDRQDYQQYHQRSMEEGFLLYGIETQAAYLFQCLYHDLILLENQIPWFVLELLSNLLYGGDSKLKIRKGAIRFFSKMFSHDGLSIPPALLEKEKVEHILDLLRKCLFLSSLRDEKNVQSSFLPSLIRFLFLPLWKLLLVPLWKRVLLPLLKPVFLPLRKHVFLPLWEYLLLPLCRWKYLVLTLWALEQLWDFLRQWKYLVVPLALLMHLLDFLSEHLSSLTSHLLEFLQKLLEFLQKLLIAPQAQVSEMEMQVPSASRLKEAGVKFKRGRSLRLDIKFQKGVLEIPSLLIHDSRETIFRNMIAFEQCYRGCHPIVTSYAKLMDNLIDTVEDIDILRKNGIICNSLNPEDATKFFNSLYNSTYISHNHYADIYKDVNCYCQRWWPRWRAFYIHNYLGKPWAIFSQIFALLILALTILQVIHK</sequence>